<dbReference type="Pfam" id="PF02421">
    <property type="entry name" value="FeoB_N"/>
    <property type="match status" value="1"/>
</dbReference>
<keyword evidence="1" id="KW-1133">Transmembrane helix</keyword>
<dbReference type="RefSeq" id="WP_179478181.1">
    <property type="nucleotide sequence ID" value="NZ_JACCFW010000001.1"/>
</dbReference>
<sequence>MSGHHGAASTATSVATGLHVALVGSPNCGKSTLFNALTGLRVKTGNYPGVTVARYEGIARVDGHDVVVEDLPGTYSLDPISPDEQVVHEVLDVDSGTLQTPDAVLMLLDATTLRRSLGLLAQVLARGLPTCVVLTFQDELARRGGGLDLARFERAVGVRVVAVTSGSRDDLGALKHTLTDVDSWSRPVFPPPSEGEAARGWVSSVLDSAAYRSPDVDARTERIDKVLLHPLWGSLIFLATMFAFFQIIFTVAAPLQDAVQHAFDQLGVLVTDHVGNQWVSSFLSQAIIGGVGGVLVFLPQIALLFLLISLLEGSGYLSRAAFLMDRLMARAGLEGRAFVALLSSMACAIPGIMATRSLPSAKDRLATMMGAPLMTCSARLPVYILLVGLLVPSSASIGPVGAQGTVMFLLYAGGAVSAMATAWFFKRITGKHGPVLPFYMEMPTYKLPRARSVLVTVWDSCKGFLSKVGRIILVVTIVMWALLNLPGRDAGELRSAGVNPADKTASSSYVLDHSLASHLGKAVEPVFAPLGFDWRINIGVLASLSARETFVSTLGQVAAADNPDHPRDALKAMKFQDGPHQGQRLFTAGTIAALLAFFMYALQCMSTIGMMRRETGGWKWPGIAFGYMFVLAWGAAFLAHAVVGWLV</sequence>
<dbReference type="EMBL" id="JACCFW010000001">
    <property type="protein sequence ID" value="NYJ73128.1"/>
    <property type="molecule type" value="Genomic_DNA"/>
</dbReference>
<dbReference type="PANTHER" id="PTHR43185">
    <property type="entry name" value="FERROUS IRON TRANSPORT PROTEIN B"/>
    <property type="match status" value="1"/>
</dbReference>
<dbReference type="PRINTS" id="PR00326">
    <property type="entry name" value="GTP1OBG"/>
</dbReference>
<gene>
    <name evidence="3" type="ORF">HNR15_000091</name>
</gene>
<protein>
    <submittedName>
        <fullName evidence="3">Ferrous iron transport protein B</fullName>
    </submittedName>
</protein>
<evidence type="ECO:0000256" key="1">
    <source>
        <dbReference type="SAM" id="Phobius"/>
    </source>
</evidence>
<feature type="transmembrane region" description="Helical" evidence="1">
    <location>
        <begin position="585"/>
        <end position="602"/>
    </location>
</feature>
<evidence type="ECO:0000259" key="2">
    <source>
        <dbReference type="PROSITE" id="PS51711"/>
    </source>
</evidence>
<dbReference type="GO" id="GO:0005886">
    <property type="term" value="C:plasma membrane"/>
    <property type="evidence" value="ECO:0007669"/>
    <property type="project" value="TreeGrafter"/>
</dbReference>
<evidence type="ECO:0000313" key="3">
    <source>
        <dbReference type="EMBL" id="NYJ73128.1"/>
    </source>
</evidence>
<dbReference type="GO" id="GO:0015093">
    <property type="term" value="F:ferrous iron transmembrane transporter activity"/>
    <property type="evidence" value="ECO:0007669"/>
    <property type="project" value="InterPro"/>
</dbReference>
<feature type="domain" description="FeoB-type G" evidence="2">
    <location>
        <begin position="17"/>
        <end position="187"/>
    </location>
</feature>
<dbReference type="InterPro" id="IPR027417">
    <property type="entry name" value="P-loop_NTPase"/>
</dbReference>
<reference evidence="3 4" key="1">
    <citation type="submission" date="2020-07" db="EMBL/GenBank/DDBJ databases">
        <title>Sequencing the genomes of 1000 actinobacteria strains.</title>
        <authorList>
            <person name="Klenk H.-P."/>
        </authorList>
    </citation>
    <scope>NUCLEOTIDE SEQUENCE [LARGE SCALE GENOMIC DNA]</scope>
    <source>
        <strain evidence="3 4">DSM 29531</strain>
    </source>
</reference>
<dbReference type="Gene3D" id="3.40.50.300">
    <property type="entry name" value="P-loop containing nucleotide triphosphate hydrolases"/>
    <property type="match status" value="1"/>
</dbReference>
<feature type="transmembrane region" description="Helical" evidence="1">
    <location>
        <begin position="468"/>
        <end position="485"/>
    </location>
</feature>
<dbReference type="SUPFAM" id="SSF52540">
    <property type="entry name" value="P-loop containing nucleoside triphosphate hydrolases"/>
    <property type="match status" value="1"/>
</dbReference>
<organism evidence="3 4">
    <name type="scientific">Allobranchiibius huperziae</name>
    <dbReference type="NCBI Taxonomy" id="1874116"/>
    <lineage>
        <taxon>Bacteria</taxon>
        <taxon>Bacillati</taxon>
        <taxon>Actinomycetota</taxon>
        <taxon>Actinomycetes</taxon>
        <taxon>Micrococcales</taxon>
        <taxon>Dermacoccaceae</taxon>
        <taxon>Allobranchiibius</taxon>
    </lineage>
</organism>
<dbReference type="PANTHER" id="PTHR43185:SF1">
    <property type="entry name" value="FE(2+) TRANSPORTER FEOB"/>
    <property type="match status" value="1"/>
</dbReference>
<dbReference type="GO" id="GO:0005525">
    <property type="term" value="F:GTP binding"/>
    <property type="evidence" value="ECO:0007669"/>
    <property type="project" value="InterPro"/>
</dbReference>
<dbReference type="Pfam" id="PF07670">
    <property type="entry name" value="Gate"/>
    <property type="match status" value="2"/>
</dbReference>
<keyword evidence="4" id="KW-1185">Reference proteome</keyword>
<dbReference type="PROSITE" id="PS51711">
    <property type="entry name" value="G_FEOB"/>
    <property type="match status" value="1"/>
</dbReference>
<accession>A0A853D844</accession>
<dbReference type="Proteomes" id="UP000571817">
    <property type="component" value="Unassembled WGS sequence"/>
</dbReference>
<feature type="transmembrane region" description="Helical" evidence="1">
    <location>
        <begin position="623"/>
        <end position="646"/>
    </location>
</feature>
<dbReference type="InterPro" id="IPR011640">
    <property type="entry name" value="Fe2_transport_prot_B_C"/>
</dbReference>
<dbReference type="InterPro" id="IPR030389">
    <property type="entry name" value="G_FEOB_dom"/>
</dbReference>
<keyword evidence="1" id="KW-0472">Membrane</keyword>
<dbReference type="AlphaFoldDB" id="A0A853D844"/>
<dbReference type="InterPro" id="IPR006073">
    <property type="entry name" value="GTP-bd"/>
</dbReference>
<feature type="transmembrane region" description="Helical" evidence="1">
    <location>
        <begin position="406"/>
        <end position="425"/>
    </location>
</feature>
<dbReference type="InterPro" id="IPR011642">
    <property type="entry name" value="Gate_dom"/>
</dbReference>
<evidence type="ECO:0000313" key="4">
    <source>
        <dbReference type="Proteomes" id="UP000571817"/>
    </source>
</evidence>
<dbReference type="Pfam" id="PF07664">
    <property type="entry name" value="FeoB_C"/>
    <property type="match status" value="1"/>
</dbReference>
<name>A0A853D844_9MICO</name>
<comment type="caution">
    <text evidence="3">The sequence shown here is derived from an EMBL/GenBank/DDBJ whole genome shotgun (WGS) entry which is preliminary data.</text>
</comment>
<feature type="transmembrane region" description="Helical" evidence="1">
    <location>
        <begin position="337"/>
        <end position="359"/>
    </location>
</feature>
<feature type="transmembrane region" description="Helical" evidence="1">
    <location>
        <begin position="231"/>
        <end position="255"/>
    </location>
</feature>
<proteinExistence type="predicted"/>
<feature type="transmembrane region" description="Helical" evidence="1">
    <location>
        <begin position="380"/>
        <end position="400"/>
    </location>
</feature>
<keyword evidence="1" id="KW-0812">Transmembrane</keyword>
<feature type="transmembrane region" description="Helical" evidence="1">
    <location>
        <begin position="286"/>
        <end position="308"/>
    </location>
</feature>
<dbReference type="InterPro" id="IPR050860">
    <property type="entry name" value="FeoB_GTPase"/>
</dbReference>